<dbReference type="Gene3D" id="3.40.50.300">
    <property type="entry name" value="P-loop containing nucleotide triphosphate hydrolases"/>
    <property type="match status" value="1"/>
</dbReference>
<dbReference type="PATRIC" id="fig|28037.213.peg.344"/>
<organism evidence="2 3">
    <name type="scientific">Streptococcus mitis</name>
    <dbReference type="NCBI Taxonomy" id="28037"/>
    <lineage>
        <taxon>Bacteria</taxon>
        <taxon>Bacillati</taxon>
        <taxon>Bacillota</taxon>
        <taxon>Bacilli</taxon>
        <taxon>Lactobacillales</taxon>
        <taxon>Streptococcaceae</taxon>
        <taxon>Streptococcus</taxon>
        <taxon>Streptococcus mitis group</taxon>
    </lineage>
</organism>
<evidence type="ECO:0000256" key="1">
    <source>
        <dbReference type="SAM" id="Coils"/>
    </source>
</evidence>
<accession>A0A0F2DS39</accession>
<proteinExistence type="predicted"/>
<dbReference type="RefSeq" id="WP_235287366.1">
    <property type="nucleotide sequence ID" value="NZ_JYGQ01000001.1"/>
</dbReference>
<protein>
    <submittedName>
        <fullName evidence="2">Chromosome segregation protein</fullName>
    </submittedName>
</protein>
<keyword evidence="1" id="KW-0175">Coiled coil</keyword>
<evidence type="ECO:0000313" key="3">
    <source>
        <dbReference type="Proteomes" id="UP000033415"/>
    </source>
</evidence>
<reference evidence="2 3" key="1">
    <citation type="submission" date="2015-02" db="EMBL/GenBank/DDBJ databases">
        <title>Evolution of amylase-binding proteins of oral streptococcal species.</title>
        <authorList>
            <person name="Haase E.M."/>
        </authorList>
    </citation>
    <scope>NUCLEOTIDE SEQUENCE [LARGE SCALE GENOMIC DNA]</scope>
    <source>
        <strain evidence="2 3">SK137</strain>
    </source>
</reference>
<name>A0A0F2DS39_STRMT</name>
<dbReference type="AlphaFoldDB" id="A0A0F2DS39"/>
<dbReference type="SUPFAM" id="SSF52540">
    <property type="entry name" value="P-loop containing nucleoside triphosphate hydrolases"/>
    <property type="match status" value="1"/>
</dbReference>
<sequence>MKLLLKTLRLIGVRKNYEVHFHKGLNYISGPTSTGKTAILELIDYAFGKKNHKSYIEIGESCTDVELEFYISENLYKIKRPLSAFKEPVLLQTYDSVKEKFAQARVLEIDAPSNEKSLSYFLLSKLNLTNLTIRGDDFSFRDLFKFSYLKQTKIDNENILNEQNWVHNGKEKATFEIILDIYDSLLADLQQSLKIEKENLKVKEIRYGAVKEFLKTAEIEDYETVQAKSVDIDSKLEEINSKIEKYKSDILKTEVGNDVNELVVFISVQKEKLSNLRNKFSDQEQYIQKLQLLENQYFSDIEKINEQIAGIKAINKYEYLYCPNCLRPISLHEEASCLLCHQNMDDIVIEINDLKKERKKLTKKKKELHTYIDSEKEKNIRVGIEINKLQDNINSDEEKLDSLTRQYINPLATEISLLSIKSGQLYEEKKSLNESLKFIEELTKLEMLLSEKRIEVEGIEEQIERQKYKDAKEDKLKQLSETFSTILSSFEFPNLYEAYIDTKSYLPYVRGRKYSDLGSLGAVTLITMAYYLSIMICSKVQTGNHLGLLMIDTPRKNLGASSTSTEFRDEKIYESIINYFLQLGKECKNDFQLIVVNNGYPSDFSLDYIVKEFSSDGHDGLIDDYGRV</sequence>
<feature type="coiled-coil region" evidence="1">
    <location>
        <begin position="344"/>
        <end position="406"/>
    </location>
</feature>
<dbReference type="EMBL" id="JYGQ01000001">
    <property type="protein sequence ID" value="KJQ72775.1"/>
    <property type="molecule type" value="Genomic_DNA"/>
</dbReference>
<gene>
    <name evidence="2" type="ORF">TZ91_00375</name>
</gene>
<feature type="coiled-coil region" evidence="1">
    <location>
        <begin position="442"/>
        <end position="469"/>
    </location>
</feature>
<comment type="caution">
    <text evidence="2">The sequence shown here is derived from an EMBL/GenBank/DDBJ whole genome shotgun (WGS) entry which is preliminary data.</text>
</comment>
<dbReference type="InterPro" id="IPR027417">
    <property type="entry name" value="P-loop_NTPase"/>
</dbReference>
<evidence type="ECO:0000313" key="2">
    <source>
        <dbReference type="EMBL" id="KJQ72775.1"/>
    </source>
</evidence>
<dbReference type="Proteomes" id="UP000033415">
    <property type="component" value="Unassembled WGS sequence"/>
</dbReference>